<evidence type="ECO:0000313" key="1">
    <source>
        <dbReference type="EMBL" id="OXA51001.1"/>
    </source>
</evidence>
<proteinExistence type="predicted"/>
<gene>
    <name evidence="1" type="ORF">Fcan01_14307</name>
</gene>
<keyword evidence="2" id="KW-1185">Reference proteome</keyword>
<protein>
    <submittedName>
        <fullName evidence="1">Uncharacterized protein</fullName>
    </submittedName>
</protein>
<sequence length="906" mass="104749">MTSPQADKRPSAQTVCSHLISTYSGMVLTQPLPHYDFTPEELKLTGTPEHLLTSDEIIRIATHKNLAPHLVTKVVLRYIKMNPTSIQSMVERFTNLRHFEVLGENLKSDKVAYFENMANIADHHHLGPDWYLDPAFNPHPHLKHFTFHQLNYYESLQNHFVLKELMLRNVIFFIPWPHGMGKISENMMHIDIKFGKDLVVNIDPVKNHCYLRGEASSDFISVLVDIPFETVEIKDLSEKSLLGKQDALRRFVKDPQPNAFSLDGLSRTKLRKLVLKNTTVNLFGNGRIFQNLENLEELKYEGEAFRVTSNNRRPFELIFLPKKLKKLELGYVKILPPRELWEGETITLKYLGFFQCYFPPLFEVMLLSYFNVENLSFFDNCKEHRPNFDWLFTLTKMKNLRKLFLCQFERVYTPSIQDFVQDTILPLFQWYKIPTDFPNFEFSRNFDTPPKHLVDFPFSVAPIPGDGYRSEISDLFDHRGEADVTTGIFSTPSRTVPGYRKEDEKTDLVHNPDQYYFDGASEEEWKLPKNPVLFPPPKKLGDKQVKEIVIKNATVGNIALQFMGCKRLESLILENIRWTAATQIKTDLPALKVYHYFESLSADRMTSLSRGKIKDILFFCKDGFQNFWERGIDLIISLHFQLNVILNHKLGEVTLQNVEGAAELLANLGVEAGSLNLNCCHIPHTLLPSHLTSLNIRYVDGIQFADLVSPPNRFPNLKNLYYEAHRDNVQDLDMGQIPGNLENILIGGMSVISLGNVRCKNLSFSDCTFSSEFFQTYPKLLTVEKLVFFGGPTRTPDAEEVSSLVEDTTSLVWVAFVLFDPSDEYRIVFDRATKQKWKIPIESDEQREKFRKIVTWLKSKCDENLSNLREFILQRNTVQDEWKCMEYKIPHLIVDTISGRGKLSID</sequence>
<reference evidence="1 2" key="1">
    <citation type="submission" date="2015-12" db="EMBL/GenBank/DDBJ databases">
        <title>The genome of Folsomia candida.</title>
        <authorList>
            <person name="Faddeeva A."/>
            <person name="Derks M.F."/>
            <person name="Anvar Y."/>
            <person name="Smit S."/>
            <person name="Van Straalen N."/>
            <person name="Roelofs D."/>
        </authorList>
    </citation>
    <scope>NUCLEOTIDE SEQUENCE [LARGE SCALE GENOMIC DNA]</scope>
    <source>
        <strain evidence="1 2">VU population</strain>
        <tissue evidence="1">Whole body</tissue>
    </source>
</reference>
<evidence type="ECO:0000313" key="2">
    <source>
        <dbReference type="Proteomes" id="UP000198287"/>
    </source>
</evidence>
<comment type="caution">
    <text evidence="1">The sequence shown here is derived from an EMBL/GenBank/DDBJ whole genome shotgun (WGS) entry which is preliminary data.</text>
</comment>
<dbReference type="OrthoDB" id="4062651at2759"/>
<dbReference type="AlphaFoldDB" id="A0A226E249"/>
<accession>A0A226E249</accession>
<organism evidence="1 2">
    <name type="scientific">Folsomia candida</name>
    <name type="common">Springtail</name>
    <dbReference type="NCBI Taxonomy" id="158441"/>
    <lineage>
        <taxon>Eukaryota</taxon>
        <taxon>Metazoa</taxon>
        <taxon>Ecdysozoa</taxon>
        <taxon>Arthropoda</taxon>
        <taxon>Hexapoda</taxon>
        <taxon>Collembola</taxon>
        <taxon>Entomobryomorpha</taxon>
        <taxon>Isotomoidea</taxon>
        <taxon>Isotomidae</taxon>
        <taxon>Proisotominae</taxon>
        <taxon>Folsomia</taxon>
    </lineage>
</organism>
<dbReference type="SUPFAM" id="SSF52047">
    <property type="entry name" value="RNI-like"/>
    <property type="match status" value="2"/>
</dbReference>
<dbReference type="EMBL" id="LNIX01000008">
    <property type="protein sequence ID" value="OXA51001.1"/>
    <property type="molecule type" value="Genomic_DNA"/>
</dbReference>
<name>A0A226E249_FOLCA</name>
<dbReference type="Proteomes" id="UP000198287">
    <property type="component" value="Unassembled WGS sequence"/>
</dbReference>